<evidence type="ECO:0000256" key="1">
    <source>
        <dbReference type="ARBA" id="ARBA00022729"/>
    </source>
</evidence>
<evidence type="ECO:0000313" key="4">
    <source>
        <dbReference type="EMBL" id="RFF30703.1"/>
    </source>
</evidence>
<dbReference type="SUPFAM" id="SSF48695">
    <property type="entry name" value="Multiheme cytochromes"/>
    <property type="match status" value="1"/>
</dbReference>
<dbReference type="Proteomes" id="UP000260351">
    <property type="component" value="Unassembled WGS sequence"/>
</dbReference>
<feature type="chain" id="PRO_5017637907" description="Cytochrome c-552/4 domain-containing protein" evidence="2">
    <location>
        <begin position="25"/>
        <end position="563"/>
    </location>
</feature>
<dbReference type="InterPro" id="IPR023155">
    <property type="entry name" value="Cyt_c-552/4"/>
</dbReference>
<dbReference type="PANTHER" id="PTHR35038">
    <property type="entry name" value="DISSIMILATORY SULFITE REDUCTASE SIRA"/>
    <property type="match status" value="1"/>
</dbReference>
<gene>
    <name evidence="4" type="ORF">DZC52_07165</name>
</gene>
<dbReference type="PANTHER" id="PTHR35038:SF8">
    <property type="entry name" value="C-TYPE POLYHEME CYTOCHROME OMCC"/>
    <property type="match status" value="1"/>
</dbReference>
<evidence type="ECO:0000256" key="2">
    <source>
        <dbReference type="SAM" id="SignalP"/>
    </source>
</evidence>
<dbReference type="AlphaFoldDB" id="A0A3E1K999"/>
<reference evidence="4 5" key="1">
    <citation type="submission" date="2018-08" db="EMBL/GenBank/DDBJ databases">
        <title>Wenzhouxiangella salilacus sp. nov., a novel bacterium isolated from a saline lake in Xinjiang Province, China.</title>
        <authorList>
            <person name="Han S."/>
        </authorList>
    </citation>
    <scope>NUCLEOTIDE SEQUENCE [LARGE SCALE GENOMIC DNA]</scope>
    <source>
        <strain evidence="4 5">XDB06</strain>
    </source>
</reference>
<organism evidence="4 5">
    <name type="scientific">Wenzhouxiangella sediminis</name>
    <dbReference type="NCBI Taxonomy" id="1792836"/>
    <lineage>
        <taxon>Bacteria</taxon>
        <taxon>Pseudomonadati</taxon>
        <taxon>Pseudomonadota</taxon>
        <taxon>Gammaproteobacteria</taxon>
        <taxon>Chromatiales</taxon>
        <taxon>Wenzhouxiangellaceae</taxon>
        <taxon>Wenzhouxiangella</taxon>
    </lineage>
</organism>
<comment type="caution">
    <text evidence="4">The sequence shown here is derived from an EMBL/GenBank/DDBJ whole genome shotgun (WGS) entry which is preliminary data.</text>
</comment>
<dbReference type="SUPFAM" id="SSF49464">
    <property type="entry name" value="Carboxypeptidase regulatory domain-like"/>
    <property type="match status" value="1"/>
</dbReference>
<evidence type="ECO:0000259" key="3">
    <source>
        <dbReference type="Pfam" id="PF13435"/>
    </source>
</evidence>
<feature type="signal peptide" evidence="2">
    <location>
        <begin position="1"/>
        <end position="24"/>
    </location>
</feature>
<dbReference type="GO" id="GO:0016491">
    <property type="term" value="F:oxidoreductase activity"/>
    <property type="evidence" value="ECO:0007669"/>
    <property type="project" value="TreeGrafter"/>
</dbReference>
<keyword evidence="1 2" id="KW-0732">Signal</keyword>
<dbReference type="InterPro" id="IPR036280">
    <property type="entry name" value="Multihaem_cyt_sf"/>
</dbReference>
<proteinExistence type="predicted"/>
<keyword evidence="5" id="KW-1185">Reference proteome</keyword>
<dbReference type="Gene3D" id="2.60.40.1120">
    <property type="entry name" value="Carboxypeptidase-like, regulatory domain"/>
    <property type="match status" value="1"/>
</dbReference>
<sequence length="563" mass="60348">MNAQPGPRLLLAFWLVTMVPAALAQQITGRVIDADSGQPVVGARVHEQARPALDVVITDAQGQFALPVSAGATNVPVAAALPYSVDAPVNYETEVDLADEGDDIVISLRPIPDQENVDYQPIVGAPPEGCGSCHTEQYAQWQESNHSRAAVNVRVRDLYSGDGTGDGTGPEADGYVFTELHDAEDTGFCATCHSPNENPADPGGVKFNETSTAAGLEGVTCTSCHQLHVINDDIESIHLLGTSEFRFPLSFRGGNEVTHEHVWGPLDDVGFGQMRAAYAPFFKTSKMCAQCHEYENPETGAPGQDTYSEWLGSPAAAAGVQCQTCHMPEADAPGPIAAIGAAPQRPAEQRHDHSFPGVYSGVLGDPVELEVEIEPTGARVEIVTRVHNRVTGHDWPTGVDVRNAMLVVEVSLNGEALVQVAGDQVPGWANDAEPGVQPGDFGGLAGRGYAHVLEGRINGEGPVVSPVNFIDADALVSHSTIPPGQTDLGRFSFELPPTALPGDELAVRARVVYRRVWREIAVTKGWTEQDFDEPWERVVEDQTITRSLTEGDLDRIFFDRFGS</sequence>
<dbReference type="InterPro" id="IPR051829">
    <property type="entry name" value="Multiheme_Cytochr_ET"/>
</dbReference>
<dbReference type="Gene3D" id="1.10.1130.10">
    <property type="entry name" value="Flavocytochrome C3, Chain A"/>
    <property type="match status" value="1"/>
</dbReference>
<dbReference type="InterPro" id="IPR008969">
    <property type="entry name" value="CarboxyPept-like_regulatory"/>
</dbReference>
<accession>A0A3E1K999</accession>
<dbReference type="EMBL" id="QUZK01000033">
    <property type="protein sequence ID" value="RFF30703.1"/>
    <property type="molecule type" value="Genomic_DNA"/>
</dbReference>
<protein>
    <recommendedName>
        <fullName evidence="3">Cytochrome c-552/4 domain-containing protein</fullName>
    </recommendedName>
</protein>
<name>A0A3E1K999_9GAMM</name>
<dbReference type="Pfam" id="PF13435">
    <property type="entry name" value="Cytochrome_C554"/>
    <property type="match status" value="1"/>
</dbReference>
<feature type="domain" description="Cytochrome c-552/4" evidence="3">
    <location>
        <begin position="130"/>
        <end position="225"/>
    </location>
</feature>
<evidence type="ECO:0000313" key="5">
    <source>
        <dbReference type="Proteomes" id="UP000260351"/>
    </source>
</evidence>